<keyword evidence="3" id="KW-1185">Reference proteome</keyword>
<keyword evidence="1" id="KW-1133">Transmembrane helix</keyword>
<dbReference type="OMA" id="THSEDGW"/>
<dbReference type="EMBL" id="DS268558">
    <property type="protein sequence ID" value="EFO89561.1"/>
    <property type="molecule type" value="Genomic_DNA"/>
</dbReference>
<dbReference type="PANTHER" id="PTHR31379">
    <property type="entry name" value="F-BOX C PROTEIN-RELATED-RELATED"/>
    <property type="match status" value="1"/>
</dbReference>
<dbReference type="Gene3D" id="1.10.246.190">
    <property type="entry name" value="Autophagy protein Apg5, helix rich domain"/>
    <property type="match status" value="1"/>
</dbReference>
<dbReference type="Pfam" id="PF12078">
    <property type="entry name" value="DUF3557"/>
    <property type="match status" value="1"/>
</dbReference>
<dbReference type="Proteomes" id="UP000008281">
    <property type="component" value="Unassembled WGS sequence"/>
</dbReference>
<name>E3N8R1_CAERE</name>
<evidence type="ECO:0000256" key="1">
    <source>
        <dbReference type="SAM" id="Phobius"/>
    </source>
</evidence>
<dbReference type="InParanoid" id="E3N8R1"/>
<accession>E3N8R1</accession>
<reference evidence="2" key="1">
    <citation type="submission" date="2007-07" db="EMBL/GenBank/DDBJ databases">
        <title>PCAP assembly of the Caenorhabditis remanei genome.</title>
        <authorList>
            <consortium name="The Caenorhabditis remanei Sequencing Consortium"/>
            <person name="Wilson R.K."/>
        </authorList>
    </citation>
    <scope>NUCLEOTIDE SEQUENCE [LARGE SCALE GENOMIC DNA]</scope>
    <source>
        <strain evidence="2">PB4641</strain>
    </source>
</reference>
<keyword evidence="1" id="KW-0472">Membrane</keyword>
<dbReference type="HOGENOM" id="CLU_042576_3_3_1"/>
<dbReference type="OrthoDB" id="10638475at2759"/>
<sequence length="376" mass="44094">MPDELSYPGLKCVLEFLEANKRIHVSSRCPRLKHIERCVPLYLNTLNIRSNVVELNKMTYEIIEREVNSRTYPSIKFSKQVRKSVSIGVERRVQDKDGKRNYEIVREFLQGLIRGRKTIRVNQLLSEHYQLPSNFKVRINKWDSGVINPEYLLPLIDTSSFPLKELRLRFPGRLDQSIVQSSEKLVILVTEEYSRNHLDYIHKLPNRSVIIECSSLNEDTYSNIIDYWLVKRRETGKCFMINGYKTRMMEIATDLKKKYNGKMVKWNITEFSSSPNTNYISIPLNDDFVIAVYVTTHSEDGWDSSHQIVMKTMPNDEFIPAEDFSEDKTLLEIKAPEYPGQSNLFIVFVLLWILLSFGFFVYVSLFYKSSTKRTHN</sequence>
<gene>
    <name evidence="2" type="ORF">CRE_22648</name>
</gene>
<evidence type="ECO:0000313" key="2">
    <source>
        <dbReference type="EMBL" id="EFO89561.1"/>
    </source>
</evidence>
<proteinExistence type="predicted"/>
<dbReference type="InterPro" id="IPR021942">
    <property type="entry name" value="DUF3557"/>
</dbReference>
<evidence type="ECO:0000313" key="3">
    <source>
        <dbReference type="Proteomes" id="UP000008281"/>
    </source>
</evidence>
<dbReference type="eggNOG" id="ENOG502TK6V">
    <property type="taxonomic scope" value="Eukaryota"/>
</dbReference>
<dbReference type="PANTHER" id="PTHR31379:SF1">
    <property type="entry name" value="F-BOX C PROTEIN-RELATED"/>
    <property type="match status" value="1"/>
</dbReference>
<keyword evidence="1" id="KW-0812">Transmembrane</keyword>
<dbReference type="AlphaFoldDB" id="E3N8R1"/>
<organism evidence="3">
    <name type="scientific">Caenorhabditis remanei</name>
    <name type="common">Caenorhabditis vulgaris</name>
    <dbReference type="NCBI Taxonomy" id="31234"/>
    <lineage>
        <taxon>Eukaryota</taxon>
        <taxon>Metazoa</taxon>
        <taxon>Ecdysozoa</taxon>
        <taxon>Nematoda</taxon>
        <taxon>Chromadorea</taxon>
        <taxon>Rhabditida</taxon>
        <taxon>Rhabditina</taxon>
        <taxon>Rhabditomorpha</taxon>
        <taxon>Rhabditoidea</taxon>
        <taxon>Rhabditidae</taxon>
        <taxon>Peloderinae</taxon>
        <taxon>Caenorhabditis</taxon>
    </lineage>
</organism>
<feature type="transmembrane region" description="Helical" evidence="1">
    <location>
        <begin position="344"/>
        <end position="367"/>
    </location>
</feature>
<dbReference type="InterPro" id="IPR042526">
    <property type="entry name" value="Atg5_HR"/>
</dbReference>
<protein>
    <submittedName>
        <fullName evidence="2">Uncharacterized protein</fullName>
    </submittedName>
</protein>
<dbReference type="FunCoup" id="E3N8R1">
    <property type="interactions" value="898"/>
</dbReference>